<dbReference type="AlphaFoldDB" id="B9RSA1"/>
<gene>
    <name evidence="2" type="ORF">RCOM_1651890</name>
</gene>
<sequence>MTSPNKGNKVWDGKKKNASKAKAEYAEIQSIANSIPFIMVEPIFRGYEVKGQGSCQAKKKAKNGQFRALQQPFARPLPSRSEG</sequence>
<dbReference type="Proteomes" id="UP000008311">
    <property type="component" value="Unassembled WGS sequence"/>
</dbReference>
<evidence type="ECO:0000313" key="2">
    <source>
        <dbReference type="EMBL" id="EEF45744.1"/>
    </source>
</evidence>
<dbReference type="InParanoid" id="B9RSA1"/>
<organism evidence="2 3">
    <name type="scientific">Ricinus communis</name>
    <name type="common">Castor bean</name>
    <dbReference type="NCBI Taxonomy" id="3988"/>
    <lineage>
        <taxon>Eukaryota</taxon>
        <taxon>Viridiplantae</taxon>
        <taxon>Streptophyta</taxon>
        <taxon>Embryophyta</taxon>
        <taxon>Tracheophyta</taxon>
        <taxon>Spermatophyta</taxon>
        <taxon>Magnoliopsida</taxon>
        <taxon>eudicotyledons</taxon>
        <taxon>Gunneridae</taxon>
        <taxon>Pentapetalae</taxon>
        <taxon>rosids</taxon>
        <taxon>fabids</taxon>
        <taxon>Malpighiales</taxon>
        <taxon>Euphorbiaceae</taxon>
        <taxon>Acalyphoideae</taxon>
        <taxon>Acalypheae</taxon>
        <taxon>Ricinus</taxon>
    </lineage>
</organism>
<keyword evidence="3" id="KW-1185">Reference proteome</keyword>
<evidence type="ECO:0000256" key="1">
    <source>
        <dbReference type="SAM" id="MobiDB-lite"/>
    </source>
</evidence>
<accession>B9RSA1</accession>
<name>B9RSA1_RICCO</name>
<proteinExistence type="predicted"/>
<feature type="region of interest" description="Disordered" evidence="1">
    <location>
        <begin position="58"/>
        <end position="83"/>
    </location>
</feature>
<evidence type="ECO:0000313" key="3">
    <source>
        <dbReference type="Proteomes" id="UP000008311"/>
    </source>
</evidence>
<dbReference type="EMBL" id="EQ973808">
    <property type="protein sequence ID" value="EEF45744.1"/>
    <property type="molecule type" value="Genomic_DNA"/>
</dbReference>
<reference evidence="3" key="1">
    <citation type="journal article" date="2010" name="Nat. Biotechnol.">
        <title>Draft genome sequence of the oilseed species Ricinus communis.</title>
        <authorList>
            <person name="Chan A.P."/>
            <person name="Crabtree J."/>
            <person name="Zhao Q."/>
            <person name="Lorenzi H."/>
            <person name="Orvis J."/>
            <person name="Puiu D."/>
            <person name="Melake-Berhan A."/>
            <person name="Jones K.M."/>
            <person name="Redman J."/>
            <person name="Chen G."/>
            <person name="Cahoon E.B."/>
            <person name="Gedil M."/>
            <person name="Stanke M."/>
            <person name="Haas B.J."/>
            <person name="Wortman J.R."/>
            <person name="Fraser-Liggett C.M."/>
            <person name="Ravel J."/>
            <person name="Rabinowicz P.D."/>
        </authorList>
    </citation>
    <scope>NUCLEOTIDE SEQUENCE [LARGE SCALE GENOMIC DNA]</scope>
    <source>
        <strain evidence="3">cv. Hale</strain>
    </source>
</reference>
<protein>
    <submittedName>
        <fullName evidence="2">Uncharacterized protein</fullName>
    </submittedName>
</protein>